<organism evidence="1 2">
    <name type="scientific">Thermovirga lienii (strain ATCC BAA-1197 / DSM 17291 / Cas60314)</name>
    <dbReference type="NCBI Taxonomy" id="580340"/>
    <lineage>
        <taxon>Bacteria</taxon>
        <taxon>Thermotogati</taxon>
        <taxon>Synergistota</taxon>
        <taxon>Synergistia</taxon>
        <taxon>Synergistales</taxon>
        <taxon>Thermovirgaceae</taxon>
        <taxon>Thermovirga</taxon>
    </lineage>
</organism>
<dbReference type="Pfam" id="PF08282">
    <property type="entry name" value="Hydrolase_3"/>
    <property type="match status" value="1"/>
</dbReference>
<protein>
    <submittedName>
        <fullName evidence="1">Cof-like hydrolase</fullName>
    </submittedName>
</protein>
<dbReference type="PANTHER" id="PTHR10000:SF8">
    <property type="entry name" value="HAD SUPERFAMILY HYDROLASE-LIKE, TYPE 3"/>
    <property type="match status" value="1"/>
</dbReference>
<reference evidence="1 2" key="2">
    <citation type="journal article" date="2012" name="Stand. Genomic Sci.">
        <title>Genome sequence of the moderately thermophilic, amino-acid-degrading and sulfur-reducing bacterium Thermovirga lienii type strain (Cas60314(T)).</title>
        <authorList>
            <person name="Goker M."/>
            <person name="Saunders E."/>
            <person name="Lapidus A."/>
            <person name="Nolan M."/>
            <person name="Lucas S."/>
            <person name="Hammon N."/>
            <person name="Deshpande S."/>
            <person name="Cheng J.F."/>
            <person name="Han C."/>
            <person name="Tapia R."/>
            <person name="Goodwin L.A."/>
            <person name="Pitluck S."/>
            <person name="Liolios K."/>
            <person name="Mavromatis K."/>
            <person name="Pagani I."/>
            <person name="Ivanova N."/>
            <person name="Mikhailova N."/>
            <person name="Pati A."/>
            <person name="Chen A."/>
            <person name="Palaniappan K."/>
            <person name="Land M."/>
            <person name="Chang Y.J."/>
            <person name="Jeffries C.D."/>
            <person name="Brambilla E.M."/>
            <person name="Rohde M."/>
            <person name="Spring S."/>
            <person name="Detter J.C."/>
            <person name="Woyke T."/>
            <person name="Bristow J."/>
            <person name="Eisen J.A."/>
            <person name="Markowitz V."/>
            <person name="Hugenholtz P."/>
            <person name="Kyrpides N.C."/>
            <person name="Klenk H.P."/>
        </authorList>
    </citation>
    <scope>NUCLEOTIDE SEQUENCE [LARGE SCALE GENOMIC DNA]</scope>
    <source>
        <strain evidence="2">ATCC BAA-1197 / DSM 17291 / Cas60314</strain>
    </source>
</reference>
<proteinExistence type="predicted"/>
<dbReference type="CDD" id="cd07516">
    <property type="entry name" value="HAD_Pase"/>
    <property type="match status" value="1"/>
</dbReference>
<evidence type="ECO:0000313" key="2">
    <source>
        <dbReference type="Proteomes" id="UP000005868"/>
    </source>
</evidence>
<dbReference type="InterPro" id="IPR000150">
    <property type="entry name" value="Cof"/>
</dbReference>
<dbReference type="GO" id="GO:0016791">
    <property type="term" value="F:phosphatase activity"/>
    <property type="evidence" value="ECO:0007669"/>
    <property type="project" value="UniProtKB-ARBA"/>
</dbReference>
<dbReference type="SFLD" id="SFLDG01140">
    <property type="entry name" value="C2.B:_Phosphomannomutase_and_P"/>
    <property type="match status" value="1"/>
</dbReference>
<keyword evidence="2" id="KW-1185">Reference proteome</keyword>
<dbReference type="PROSITE" id="PS01229">
    <property type="entry name" value="COF_2"/>
    <property type="match status" value="1"/>
</dbReference>
<dbReference type="GO" id="GO:0000287">
    <property type="term" value="F:magnesium ion binding"/>
    <property type="evidence" value="ECO:0007669"/>
    <property type="project" value="TreeGrafter"/>
</dbReference>
<dbReference type="GO" id="GO:0005829">
    <property type="term" value="C:cytosol"/>
    <property type="evidence" value="ECO:0007669"/>
    <property type="project" value="TreeGrafter"/>
</dbReference>
<dbReference type="SFLD" id="SFLDG01144">
    <property type="entry name" value="C2.B.4:_PGP_Like"/>
    <property type="match status" value="1"/>
</dbReference>
<dbReference type="Proteomes" id="UP000005868">
    <property type="component" value="Chromosome"/>
</dbReference>
<sequence length="268" mass="30096">MTFKLVVLDLDGTLLRPDNSISSKTQKTIAECIKRGICVTIATGRLFPSVLPFAKALNLKDPLITANGADIRNPRTNEQLFFRPIDSRTARELMAFFKDRGWYIQSYVGDNLYVYERNETALEYGRLTFLDPIELKEKLFTLNESPTKLLSIAKSPEEAVLIRKAVQEEFGERIYAAVSNRLFVDMAHPEVSKARGVKILMEKMGIKSNEMMAIGDSENDLPLFEMAGFSVAMGNARKEIQDRADAVTSPNYDDGVAAALERYVLQDP</sequence>
<dbReference type="InterPro" id="IPR023214">
    <property type="entry name" value="HAD_sf"/>
</dbReference>
<dbReference type="SFLD" id="SFLDS00003">
    <property type="entry name" value="Haloacid_Dehalogenase"/>
    <property type="match status" value="1"/>
</dbReference>
<dbReference type="eggNOG" id="COG0561">
    <property type="taxonomic scope" value="Bacteria"/>
</dbReference>
<dbReference type="InterPro" id="IPR036412">
    <property type="entry name" value="HAD-like_sf"/>
</dbReference>
<dbReference type="NCBIfam" id="TIGR01484">
    <property type="entry name" value="HAD-SF-IIB"/>
    <property type="match status" value="1"/>
</dbReference>
<dbReference type="NCBIfam" id="TIGR00099">
    <property type="entry name" value="Cof-subfamily"/>
    <property type="match status" value="1"/>
</dbReference>
<keyword evidence="1" id="KW-0378">Hydrolase</keyword>
<dbReference type="Gene3D" id="3.40.50.1000">
    <property type="entry name" value="HAD superfamily/HAD-like"/>
    <property type="match status" value="1"/>
</dbReference>
<accession>G7V9D1</accession>
<name>G7V9D1_THELD</name>
<dbReference type="PANTHER" id="PTHR10000">
    <property type="entry name" value="PHOSPHOSERINE PHOSPHATASE"/>
    <property type="match status" value="1"/>
</dbReference>
<dbReference type="InterPro" id="IPR006379">
    <property type="entry name" value="HAD-SF_hydro_IIB"/>
</dbReference>
<dbReference type="KEGG" id="tli:Tlie_1882"/>
<dbReference type="STRING" id="580340.Tlie_1882"/>
<reference evidence="2" key="1">
    <citation type="submission" date="2011-10" db="EMBL/GenBank/DDBJ databases">
        <title>The complete genome of chromosome of Thermovirga lienii DSM 17291.</title>
        <authorList>
            <consortium name="US DOE Joint Genome Institute (JGI-PGF)"/>
            <person name="Lucas S."/>
            <person name="Copeland A."/>
            <person name="Lapidus A."/>
            <person name="Glavina del Rio T."/>
            <person name="Dalin E."/>
            <person name="Tice H."/>
            <person name="Bruce D."/>
            <person name="Goodwin L."/>
            <person name="Pitluck S."/>
            <person name="Peters L."/>
            <person name="Mikhailova N."/>
            <person name="Saunders E."/>
            <person name="Kyrpides N."/>
            <person name="Mavromatis K."/>
            <person name="Ivanova N."/>
            <person name="Last F.I."/>
            <person name="Brettin T."/>
            <person name="Detter J.C."/>
            <person name="Han C."/>
            <person name="Larimer F."/>
            <person name="Land M."/>
            <person name="Hauser L."/>
            <person name="Markowitz V."/>
            <person name="Cheng J.-F."/>
            <person name="Hugenholtz P."/>
            <person name="Woyke T."/>
            <person name="Wu D."/>
            <person name="Spring S."/>
            <person name="Schroeder M."/>
            <person name="Brambilla E.-M."/>
            <person name="Klenk H.-P."/>
            <person name="Eisen J.A."/>
        </authorList>
    </citation>
    <scope>NUCLEOTIDE SEQUENCE [LARGE SCALE GENOMIC DNA]</scope>
    <source>
        <strain evidence="2">ATCC BAA-1197 / DSM 17291 / Cas60314</strain>
    </source>
</reference>
<dbReference type="EMBL" id="CP003096">
    <property type="protein sequence ID" value="AER67591.1"/>
    <property type="molecule type" value="Genomic_DNA"/>
</dbReference>
<dbReference type="HOGENOM" id="CLU_044146_0_2_0"/>
<evidence type="ECO:0000313" key="1">
    <source>
        <dbReference type="EMBL" id="AER67591.1"/>
    </source>
</evidence>
<dbReference type="Gene3D" id="3.30.1240.10">
    <property type="match status" value="1"/>
</dbReference>
<dbReference type="AlphaFoldDB" id="G7V9D1"/>
<gene>
    <name evidence="1" type="ordered locus">Tlie_1882</name>
</gene>
<dbReference type="SUPFAM" id="SSF56784">
    <property type="entry name" value="HAD-like"/>
    <property type="match status" value="1"/>
</dbReference>
<dbReference type="OrthoDB" id="9781413at2"/>